<dbReference type="InterPro" id="IPR036736">
    <property type="entry name" value="ACP-like_sf"/>
</dbReference>
<evidence type="ECO:0000256" key="1">
    <source>
        <dbReference type="ARBA" id="ARBA00001957"/>
    </source>
</evidence>
<dbReference type="Pfam" id="PF00668">
    <property type="entry name" value="Condensation"/>
    <property type="match status" value="4"/>
</dbReference>
<dbReference type="Gene3D" id="2.30.38.10">
    <property type="entry name" value="Luciferase, Domain 3"/>
    <property type="match status" value="2"/>
</dbReference>
<evidence type="ECO:0000313" key="6">
    <source>
        <dbReference type="Proteomes" id="UP001217178"/>
    </source>
</evidence>
<dbReference type="PROSITE" id="PS00455">
    <property type="entry name" value="AMP_BINDING"/>
    <property type="match status" value="2"/>
</dbReference>
<dbReference type="Gene3D" id="3.30.300.30">
    <property type="match status" value="3"/>
</dbReference>
<dbReference type="Gene3D" id="3.30.559.30">
    <property type="entry name" value="Nonribosomal peptide synthetase, condensation domain"/>
    <property type="match status" value="4"/>
</dbReference>
<dbReference type="SMART" id="SM00823">
    <property type="entry name" value="PKS_PP"/>
    <property type="match status" value="3"/>
</dbReference>
<dbReference type="Gene3D" id="3.40.50.12780">
    <property type="entry name" value="N-terminal domain of ligase-like"/>
    <property type="match status" value="1"/>
</dbReference>
<dbReference type="PROSITE" id="PS50075">
    <property type="entry name" value="CARRIER"/>
    <property type="match status" value="3"/>
</dbReference>
<dbReference type="InterPro" id="IPR000873">
    <property type="entry name" value="AMP-dep_synth/lig_dom"/>
</dbReference>
<dbReference type="Gene3D" id="3.40.50.1820">
    <property type="entry name" value="alpha/beta hydrolase"/>
    <property type="match status" value="1"/>
</dbReference>
<dbReference type="PROSITE" id="PS00012">
    <property type="entry name" value="PHOSPHOPANTETHEINE"/>
    <property type="match status" value="2"/>
</dbReference>
<keyword evidence="6" id="KW-1185">Reference proteome</keyword>
<dbReference type="Proteomes" id="UP001217178">
    <property type="component" value="Unassembled WGS sequence"/>
</dbReference>
<comment type="cofactor">
    <cofactor evidence="1">
        <name>pantetheine 4'-phosphate</name>
        <dbReference type="ChEBI" id="CHEBI:47942"/>
    </cofactor>
</comment>
<evidence type="ECO:0000256" key="2">
    <source>
        <dbReference type="ARBA" id="ARBA00022450"/>
    </source>
</evidence>
<dbReference type="NCBIfam" id="TIGR01733">
    <property type="entry name" value="AA-adenyl-dom"/>
    <property type="match status" value="3"/>
</dbReference>
<dbReference type="InterPro" id="IPR029058">
    <property type="entry name" value="AB_hydrolase_fold"/>
</dbReference>
<dbReference type="NCBIfam" id="NF003417">
    <property type="entry name" value="PRK04813.1"/>
    <property type="match status" value="3"/>
</dbReference>
<reference evidence="5 6" key="1">
    <citation type="submission" date="2023-02" db="EMBL/GenBank/DDBJ databases">
        <title>Entomopathogenic bacteria.</title>
        <authorList>
            <person name="Machado R.A."/>
        </authorList>
    </citation>
    <scope>NUCLEOTIDE SEQUENCE [LARGE SCALE GENOMIC DNA]</scope>
    <source>
        <strain evidence="5 6">XENO-10</strain>
    </source>
</reference>
<proteinExistence type="predicted"/>
<dbReference type="SUPFAM" id="SSF52777">
    <property type="entry name" value="CoA-dependent acyltransferases"/>
    <property type="match status" value="8"/>
</dbReference>
<dbReference type="InterPro" id="IPR006162">
    <property type="entry name" value="Ppantetheine_attach_site"/>
</dbReference>
<dbReference type="RefSeq" id="WP_273555903.1">
    <property type="nucleotide sequence ID" value="NZ_JAQRFI010000040.1"/>
</dbReference>
<keyword evidence="3" id="KW-0597">Phosphoprotein</keyword>
<dbReference type="SUPFAM" id="SSF56801">
    <property type="entry name" value="Acetyl-CoA synthetase-like"/>
    <property type="match status" value="3"/>
</dbReference>
<dbReference type="InterPro" id="IPR020845">
    <property type="entry name" value="AMP-binding_CS"/>
</dbReference>
<dbReference type="Gene3D" id="3.30.559.10">
    <property type="entry name" value="Chloramphenicol acetyltransferase-like domain"/>
    <property type="match status" value="4"/>
</dbReference>
<feature type="domain" description="Carrier" evidence="4">
    <location>
        <begin position="958"/>
        <end position="1032"/>
    </location>
</feature>
<evidence type="ECO:0000313" key="5">
    <source>
        <dbReference type="EMBL" id="MDC9590625.1"/>
    </source>
</evidence>
<dbReference type="Gene3D" id="3.40.50.980">
    <property type="match status" value="4"/>
</dbReference>
<gene>
    <name evidence="5" type="ORF">PSI23_15350</name>
</gene>
<dbReference type="InterPro" id="IPR023213">
    <property type="entry name" value="CAT-like_dom_sf"/>
</dbReference>
<dbReference type="Pfam" id="PF13193">
    <property type="entry name" value="AMP-binding_C"/>
    <property type="match status" value="2"/>
</dbReference>
<keyword evidence="2" id="KW-0596">Phosphopantetheine</keyword>
<dbReference type="Pfam" id="PF00501">
    <property type="entry name" value="AMP-binding"/>
    <property type="match status" value="3"/>
</dbReference>
<dbReference type="InterPro" id="IPR020806">
    <property type="entry name" value="PKS_PP-bd"/>
</dbReference>
<dbReference type="CDD" id="cd19531">
    <property type="entry name" value="LCL_NRPS-like"/>
    <property type="match status" value="1"/>
</dbReference>
<dbReference type="CDD" id="cd05930">
    <property type="entry name" value="A_NRPS"/>
    <property type="match status" value="2"/>
</dbReference>
<comment type="caution">
    <text evidence="5">The sequence shown here is derived from an EMBL/GenBank/DDBJ whole genome shotgun (WGS) entry which is preliminary data.</text>
</comment>
<protein>
    <submittedName>
        <fullName evidence="5">Amino acid adenylation domain-containing protein</fullName>
    </submittedName>
</protein>
<dbReference type="Pfam" id="PF00550">
    <property type="entry name" value="PP-binding"/>
    <property type="match status" value="3"/>
</dbReference>
<dbReference type="InterPro" id="IPR001242">
    <property type="entry name" value="Condensation_dom"/>
</dbReference>
<dbReference type="Pfam" id="PF00975">
    <property type="entry name" value="Thioesterase"/>
    <property type="match status" value="1"/>
</dbReference>
<feature type="domain" description="Carrier" evidence="4">
    <location>
        <begin position="3558"/>
        <end position="3633"/>
    </location>
</feature>
<feature type="domain" description="Carrier" evidence="4">
    <location>
        <begin position="2475"/>
        <end position="2550"/>
    </location>
</feature>
<organism evidence="5 6">
    <name type="scientific">Xenorhabdus yunnanensis</name>
    <dbReference type="NCBI Taxonomy" id="3025878"/>
    <lineage>
        <taxon>Bacteria</taxon>
        <taxon>Pseudomonadati</taxon>
        <taxon>Pseudomonadota</taxon>
        <taxon>Gammaproteobacteria</taxon>
        <taxon>Enterobacterales</taxon>
        <taxon>Morganellaceae</taxon>
        <taxon>Xenorhabdus</taxon>
    </lineage>
</organism>
<dbReference type="InterPro" id="IPR010071">
    <property type="entry name" value="AA_adenyl_dom"/>
</dbReference>
<evidence type="ECO:0000259" key="4">
    <source>
        <dbReference type="PROSITE" id="PS50075"/>
    </source>
</evidence>
<accession>A0ABT5LLI8</accession>
<dbReference type="InterPro" id="IPR042099">
    <property type="entry name" value="ANL_N_sf"/>
</dbReference>
<dbReference type="InterPro" id="IPR009081">
    <property type="entry name" value="PP-bd_ACP"/>
</dbReference>
<dbReference type="PANTHER" id="PTHR45527">
    <property type="entry name" value="NONRIBOSOMAL PEPTIDE SYNTHETASE"/>
    <property type="match status" value="1"/>
</dbReference>
<evidence type="ECO:0000256" key="3">
    <source>
        <dbReference type="ARBA" id="ARBA00022553"/>
    </source>
</evidence>
<dbReference type="InterPro" id="IPR045851">
    <property type="entry name" value="AMP-bd_C_sf"/>
</dbReference>
<dbReference type="EMBL" id="JAQRFI010000040">
    <property type="protein sequence ID" value="MDC9590625.1"/>
    <property type="molecule type" value="Genomic_DNA"/>
</dbReference>
<sequence length="3872" mass="437725">MDNILASPFTYLFWNEWTLDPDSFKYNMVVDQTIHGDLDTNRLSQSLQELVNQYPLLKSRLEEENGELYWKPCPNYENPLIIFDSEENIRKFTLLPFDLKQGPLIRFGLFQQATQQFQLVMALHHIVVDGESTEEFYHAISDLYNQRPLRHSPLMQEQIAEKFAQYHRQVEILEGHHPEQFWKTCLDGMNASNSLPYLSVKTKSSAKTDDKQELTGEFRFNLPLSEWQHLKQSLRHGIPFLIFKTLWAALIAQYSPDKKAHISYPLALTGSESLSLGAQINTAIFPLRLDDTASFASLYQQTLNYTSSLKAAPGLRFSSWPIFQVLRSTPVCQLNVTLSQAHLKDICLELEGCEVHYNHRFNNDLANSELVLEYQQQDDQWSFRIRYLPDRFHPTQIAVLGEQFQQLLVNALTNPETPLQQFPFLPPNQSRALLEFGNQGKQIDIHAKTLYESFQQQAKRYPQRIALIDNQQQLSYAELEQRSNQLAHLIQERYQQATGQSLSPDTLLPICLNRGVDMVIAMLAIMKAGAAYLPLDPQIPSQRLAYILADSQSRLAITQLAHQTRLSDYGQDLALLSLDNPKDNYRNQPDCAPESAAGSRSLAYCIYTSGTTGRPKGTLLEHRGVLTMLNGQYAVLNEDIGMPQCWLQFASVAFDAHVFETFITLCFGHTLVIASEEERHDLDLLIKLIEQYQVEGAIFPPTLLKTKPELPVKLQTILVGGESTPQAILDHYAMQGRRVFNAYGPTEASVCVAMHHYQECGGNERNIGQLLLGVHAYVLDEQLQLVPMGVGGELYLSGTVLAREYLGQPELTAKAFIANPFTQHDDDQRLYHTGDQARWLPSGELEYLGRKDFQVKIRGHRVELTEIEQAFIAASGLSQCTVQVRGQQNHSQIVIYYVSDITLSEDNLRRTLQLSLPDYMMPSAFVQLEILPMTINGKLDTAALPEPDFKQSHHFYRAANTELEHKLQTIWQHILGQDEVGIDDDFFHLGGDSISVIRLISEMRRQQLPCSTKLLHQCRTIAKLATQLAETTETQIQPAEQGILLGDFPLHPIQHWFFEQEFTQSNHWNQAFLIRVPPLLPQKLETSIQALAERHDMLRTRFLSVERQSYLDITQVTPTALEICHYDQLSESEFNHRLDSWQSDFDTANGPLWRFAYIDGYPDGSARIYCALHHLIVDAVSWRILLDDLKQLYHSEVLDHDEVLDHGEVLDHSKAFDHNEVLGPKTASYRQWQTALTEQIPHFESQRAFWQQQCVSQYDYRLLLDTCETRQYLWQTLPSSASTRLLNVTSGIDKLDSDKHSSDKHNFVKHSPNEVLLTALLHTLGHVSGISNHTLLLEGHGRQLPSVQLDVGRTVGWFTALYPLHFSAGSGKTNGEKEISLPQVQATLANVPDSGISYGTLRSGLSLPYPAVVFNYLGQLQTNESDWQITAEMAGQTIHPSNNGDTDLLTLNVWFIGQALHYRWDGLLSQTQLVHLDHHFQTELMQLIDNVTSSSDTILKETDHGIDPALLARLPTGLEPVWVYAANSLQQGFIHHHLSHPHNNSTYHFQFILDYTKPIEPRHYRKAWLCAQQKYPILRTGFDWQDQPQQIVFQHAELSWQYHDLSAHTTPEQALVELSQQQNSQPFDLRQPELMRVCLVKLAADRYSLIHTSHHIIIDGWSNQILLEYVHHTYQQLQAGQAPDIHIDTAYLATQRYYASQAEECRNHWQQLATQHWESTDISLLLNAPDTGTSEAQATAHHTLPHAVALSLQETARNHGLTLNVMLQFSWHKLLHLFSQQTQTIIGITLSGRNHPVAGIENSVGLFINTLPLAMDWEPQLTCLQQLRTLHQRMIDLDAYNYQPLAELPFSGEKLFQTLFVYENYPTTELDTMQASVRTAKGETDYPLNLIAEGDVEQGLKLSLAYKPSCLNAERANAILEMLSILLARLPSHLHYSHQRLSALSDDKRRQLLEEWAFAAPESETWEPSTLHGLLERQARLTPHHSALMDDQRTLSYQELDDISSRYAVQLRAVYRQRFQRELASGELIGLCCKRSIDMIIALLTILKAGAAYVPMDPKSPTERLDYILQDSKMRLVLTEPDLASLFEHPNLQQLYLSELADTETIDDITSFLPQVEPDQLAYVIYTSGTTGKPKGTLIEHRGPASMARSLLSRTGLGSAQPGLRFLQFSSLVFDAHLMESFPAFVGGHTLVVASDTQRYDLQELQTMLQKRQVNYAMLPPPLLKLKPTLPDSLQWLLVGGEAVSQDVLDHYADQGRNVFNCYGPTEASVCSTTNPYRYNGATNIGKPLAKDGVYVLDANLQPQPVGVPGELFLSGIGLSRGYLNQSALSQEKFIANPYQQHTDHSRLYRTGDVVRWMDEGSLEYLGRNDSQVKIRGHRIELGEIESVLATVSGVDQAVAIIHGKESPRIVCYYTSVSGADTAEIRKSLAQKLPNYMQPSALIPLPLIPMTINGKLDRRKFPAPTFTDLQQGYSPAETPLQQQCCDIWAELLPSERIGIDDNFFQLGGNSIMAIQLSNRLSQALQRQIPLAALNRHPTIRSLCSFLSSHSSHIEQLDEISKAGLQRSVLSFSQMRLWFVETLMQDSHVYHIPLLFSLRADTQIESFIRSLQAVVRRHQVLRCTFVQGDLVQDDLVQGDCGQDNCGQGDCGQDDKEAFFLQAHDEALQVPRAELQADAWSDFLHQEIFRAFDLRHEYPIRAKLLQRIEAGGNISYFCLINIHHISFDGWSLNVLLRELAEFYIAELNQRPPALAPLSIQYMDYAAWQQQSLSGDKLEPLKQFWLQQLQHCPQLELPCDYPRPNIFDHRGHTVTFSIAPHLSHQLRQLARQLGVTLHAVLLTGVNFLLVRYCGQHDIIVGNPIANRSHPQLEPLIGMFVNMLVLRNQIATDWSVTEQIRQVFGNTIASQQHQDMPFEKLVESLNLKRDLSHHPLFQVSFSLEQKANVLDANAPFVMQSLVDLYDVAKFDLGFYFEDGDEALSGNINYATALFAPDTIDGMIKHLQNILMQMVAHPEQLVKNISLYSPKERIALLKPPMETQDPALYRHPLYQGILDWAECHPNDIALIDAIGQCSYAQLLQSAQRLAAQIHQHPHNQSELIAVQVSKGRAQIITVLAILLAGRAYVPMDVSWPHSRCQKIIEQTGAQLMISTKSWTTDTCEIIQIAPDGYALLLPAPAPMSLPVPIQCDSLAYVIFTSGSTGTPKGVAIRHDTANNTLIDINRKLNVVRGDTLLALNALCFDLSVYDIFGVLGVGGRLVIPTEEQRYQPDALLSLIREHNVTIWNAAPALFELLLQEVEALQEVEVLQKVETLVVMDRVLLSGDWIPVNHVQRCRNWLPNCRIFSGGGVTEASVWSILFEVPQSASYNQSIPYGKALTNQAFLILDNDLEPVPAQAIGEMYISGVGLAIGYYQDPIRTEERFIRHPISGERLYRTGDLGRWLPDGNIEFLGRIDSQVKINGYRVELGEIENTLMEVEEIRQCALVKVSGSSDSLAAYYISDVSLDETGLRQRLAQTLPPYMVPAVLVQMPELPLNASGKIDRKQLSALHHFAPKQLHYQAPQTKQEQQLCQLWQQKLGVDHIGVSDDFFECGGTSILAIPVCQQMSALLGQPIPVMELFRQRNIRGILDSLEYQLIQPLNKKTAQETLWMIHPAMAGCEVYLDIAKTLEGQLHCLGVDNYNLYHRPLITSLHDIARFYLEQMEHYQPLTQGPVHILGWSMGGLIALEIAAQLEARGVTDIHLYLLDSFYRVSLSSMHPSWRKTLLHELGLEGDAAARALEAGPADDGICQSDLSQRLQHSQVTLFKATRLPKFHSQLNKHGMTSAAEVMYASDNHIGQACQHLSVIPLLCDHHNIIEQKSQIIESIEGTLELAD</sequence>
<dbReference type="PANTHER" id="PTHR45527:SF1">
    <property type="entry name" value="FATTY ACID SYNTHASE"/>
    <property type="match status" value="1"/>
</dbReference>
<name>A0ABT5LLI8_9GAMM</name>
<dbReference type="InterPro" id="IPR025110">
    <property type="entry name" value="AMP-bd_C"/>
</dbReference>
<dbReference type="SUPFAM" id="SSF53474">
    <property type="entry name" value="alpha/beta-Hydrolases"/>
    <property type="match status" value="1"/>
</dbReference>
<dbReference type="InterPro" id="IPR001031">
    <property type="entry name" value="Thioesterase"/>
</dbReference>
<dbReference type="SUPFAM" id="SSF47336">
    <property type="entry name" value="ACP-like"/>
    <property type="match status" value="3"/>
</dbReference>
<dbReference type="Gene3D" id="1.10.1200.10">
    <property type="entry name" value="ACP-like"/>
    <property type="match status" value="2"/>
</dbReference>